<feature type="region of interest" description="Disordered" evidence="1">
    <location>
        <begin position="88"/>
        <end position="113"/>
    </location>
</feature>
<sequence>MKAIAAISQVHHRPHSAPITHHRELQNLLNSTARRKANLAAWEDEPHNNPNGVMPVNKKRHALERAPDTTTYKMSYQLAQEYPELYAKAREATRSDPAPNKTLVSDWGDSLKQ</sequence>
<gene>
    <name evidence="2" type="ORF">DUNSADRAFT_15548</name>
</gene>
<protein>
    <recommendedName>
        <fullName evidence="4">Encoded protein</fullName>
    </recommendedName>
</protein>
<evidence type="ECO:0000256" key="1">
    <source>
        <dbReference type="SAM" id="MobiDB-lite"/>
    </source>
</evidence>
<evidence type="ECO:0000313" key="2">
    <source>
        <dbReference type="EMBL" id="KAF5829746.1"/>
    </source>
</evidence>
<evidence type="ECO:0008006" key="4">
    <source>
        <dbReference type="Google" id="ProtNLM"/>
    </source>
</evidence>
<reference evidence="2" key="1">
    <citation type="submission" date="2017-08" db="EMBL/GenBank/DDBJ databases">
        <authorList>
            <person name="Polle J.E."/>
            <person name="Barry K."/>
            <person name="Cushman J."/>
            <person name="Schmutz J."/>
            <person name="Tran D."/>
            <person name="Hathwaick L.T."/>
            <person name="Yim W.C."/>
            <person name="Jenkins J."/>
            <person name="Mckie-Krisberg Z.M."/>
            <person name="Prochnik S."/>
            <person name="Lindquist E."/>
            <person name="Dockter R.B."/>
            <person name="Adam C."/>
            <person name="Molina H."/>
            <person name="Bunkerborg J."/>
            <person name="Jin E."/>
            <person name="Buchheim M."/>
            <person name="Magnuson J."/>
        </authorList>
    </citation>
    <scope>NUCLEOTIDE SEQUENCE</scope>
    <source>
        <strain evidence="2">CCAP 19/18</strain>
    </source>
</reference>
<comment type="caution">
    <text evidence="2">The sequence shown here is derived from an EMBL/GenBank/DDBJ whole genome shotgun (WGS) entry which is preliminary data.</text>
</comment>
<keyword evidence="3" id="KW-1185">Reference proteome</keyword>
<proteinExistence type="predicted"/>
<name>A0ABQ7G569_DUNSA</name>
<dbReference type="EMBL" id="MU070118">
    <property type="protein sequence ID" value="KAF5829746.1"/>
    <property type="molecule type" value="Genomic_DNA"/>
</dbReference>
<organism evidence="2 3">
    <name type="scientific">Dunaliella salina</name>
    <name type="common">Green alga</name>
    <name type="synonym">Protococcus salinus</name>
    <dbReference type="NCBI Taxonomy" id="3046"/>
    <lineage>
        <taxon>Eukaryota</taxon>
        <taxon>Viridiplantae</taxon>
        <taxon>Chlorophyta</taxon>
        <taxon>core chlorophytes</taxon>
        <taxon>Chlorophyceae</taxon>
        <taxon>CS clade</taxon>
        <taxon>Chlamydomonadales</taxon>
        <taxon>Dunaliellaceae</taxon>
        <taxon>Dunaliella</taxon>
    </lineage>
</organism>
<evidence type="ECO:0000313" key="3">
    <source>
        <dbReference type="Proteomes" id="UP000815325"/>
    </source>
</evidence>
<accession>A0ABQ7G569</accession>
<dbReference type="Proteomes" id="UP000815325">
    <property type="component" value="Unassembled WGS sequence"/>
</dbReference>